<gene>
    <name evidence="1" type="ORF">HMPREF9134_01675</name>
</gene>
<dbReference type="STRING" id="1127696.HMPREF9134_01675"/>
<comment type="caution">
    <text evidence="1">The sequence shown here is derived from an EMBL/GenBank/DDBJ whole genome shotgun (WGS) entry which is preliminary data.</text>
</comment>
<proteinExistence type="predicted"/>
<dbReference type="AlphaFoldDB" id="L1NAJ5"/>
<reference evidence="1 2" key="1">
    <citation type="submission" date="2012-05" db="EMBL/GenBank/DDBJ databases">
        <authorList>
            <person name="Weinstock G."/>
            <person name="Sodergren E."/>
            <person name="Lobos E.A."/>
            <person name="Fulton L."/>
            <person name="Fulton R."/>
            <person name="Courtney L."/>
            <person name="Fronick C."/>
            <person name="O'Laughlin M."/>
            <person name="Godfrey J."/>
            <person name="Wilson R.M."/>
            <person name="Miner T."/>
            <person name="Farmer C."/>
            <person name="Delehaunty K."/>
            <person name="Cordes M."/>
            <person name="Minx P."/>
            <person name="Tomlinson C."/>
            <person name="Chen J."/>
            <person name="Wollam A."/>
            <person name="Pepin K.H."/>
            <person name="Bhonagiri V."/>
            <person name="Zhang X."/>
            <person name="Suruliraj S."/>
            <person name="Warren W."/>
            <person name="Mitreva M."/>
            <person name="Mardis E.R."/>
            <person name="Wilson R.K."/>
        </authorList>
    </citation>
    <scope>NUCLEOTIDE SEQUENCE [LARGE SCALE GENOMIC DNA]</scope>
    <source>
        <strain evidence="1 2">F0037</strain>
    </source>
</reference>
<name>L1NAJ5_9PORP</name>
<protein>
    <submittedName>
        <fullName evidence="1">Uncharacterized protein</fullName>
    </submittedName>
</protein>
<accession>L1NAJ5</accession>
<dbReference type="HOGENOM" id="CLU_3156170_0_0_10"/>
<sequence>MGLRRLLLYALRGNEDGIDIILWLIHLHHSLPQSTLLHLGYSSYLSPK</sequence>
<dbReference type="EMBL" id="AMEQ01000040">
    <property type="protein sequence ID" value="EKY00341.1"/>
    <property type="molecule type" value="Genomic_DNA"/>
</dbReference>
<dbReference type="Proteomes" id="UP000010408">
    <property type="component" value="Unassembled WGS sequence"/>
</dbReference>
<evidence type="ECO:0000313" key="1">
    <source>
        <dbReference type="EMBL" id="EKY00341.1"/>
    </source>
</evidence>
<organism evidence="1 2">
    <name type="scientific">Porphyromonas catoniae F0037</name>
    <dbReference type="NCBI Taxonomy" id="1127696"/>
    <lineage>
        <taxon>Bacteria</taxon>
        <taxon>Pseudomonadati</taxon>
        <taxon>Bacteroidota</taxon>
        <taxon>Bacteroidia</taxon>
        <taxon>Bacteroidales</taxon>
        <taxon>Porphyromonadaceae</taxon>
        <taxon>Porphyromonas</taxon>
    </lineage>
</organism>
<evidence type="ECO:0000313" key="2">
    <source>
        <dbReference type="Proteomes" id="UP000010408"/>
    </source>
</evidence>